<feature type="domain" description="HPt" evidence="17">
    <location>
        <begin position="1250"/>
        <end position="1343"/>
    </location>
</feature>
<organism evidence="18 19">
    <name type="scientific">Actinoplanes philippinensis</name>
    <dbReference type="NCBI Taxonomy" id="35752"/>
    <lineage>
        <taxon>Bacteria</taxon>
        <taxon>Bacillati</taxon>
        <taxon>Actinomycetota</taxon>
        <taxon>Actinomycetes</taxon>
        <taxon>Micromonosporales</taxon>
        <taxon>Micromonosporaceae</taxon>
        <taxon>Actinoplanes</taxon>
    </lineage>
</organism>
<feature type="transmembrane region" description="Helical" evidence="12">
    <location>
        <begin position="20"/>
        <end position="47"/>
    </location>
</feature>
<dbReference type="Pfam" id="PF00072">
    <property type="entry name" value="Response_reg"/>
    <property type="match status" value="1"/>
</dbReference>
<evidence type="ECO:0000256" key="4">
    <source>
        <dbReference type="ARBA" id="ARBA00022553"/>
    </source>
</evidence>
<dbReference type="Pfam" id="PF08448">
    <property type="entry name" value="PAS_4"/>
    <property type="match status" value="1"/>
</dbReference>
<evidence type="ECO:0000259" key="13">
    <source>
        <dbReference type="PROSITE" id="PS50109"/>
    </source>
</evidence>
<dbReference type="InterPro" id="IPR036097">
    <property type="entry name" value="HisK_dim/P_sf"/>
</dbReference>
<evidence type="ECO:0000256" key="12">
    <source>
        <dbReference type="SAM" id="Phobius"/>
    </source>
</evidence>
<dbReference type="PROSITE" id="PS50112">
    <property type="entry name" value="PAS"/>
    <property type="match status" value="3"/>
</dbReference>
<dbReference type="PROSITE" id="PS50894">
    <property type="entry name" value="HPT"/>
    <property type="match status" value="1"/>
</dbReference>
<feature type="domain" description="Histidine kinase" evidence="13">
    <location>
        <begin position="738"/>
        <end position="960"/>
    </location>
</feature>
<dbReference type="Gene3D" id="1.20.120.160">
    <property type="entry name" value="HPT domain"/>
    <property type="match status" value="1"/>
</dbReference>
<accession>A0A1I2L927</accession>
<keyword evidence="12" id="KW-0472">Membrane</keyword>
<dbReference type="FunFam" id="3.30.565.10:FF:000078">
    <property type="entry name" value="Two-component sensor histidine kinase"/>
    <property type="match status" value="1"/>
</dbReference>
<evidence type="ECO:0000256" key="9">
    <source>
        <dbReference type="ARBA" id="ARBA00023012"/>
    </source>
</evidence>
<sequence length="1354" mass="145009">MSSLAAPRRPLPYQVAAGTLAFILGISNSSGLGTAAAGAAMVAVALLPRPWMRRIAITLPLLTVAVVVSGRSGSVAPVPLALAQALLLAVDSRRGPLLTSQWCALAAGGLSVAECYGAFFNSSIPTSITLSGATFLLSLTTLADRPDTGIARLIFGRSIGALLTRRLLGSAVVILPLTGRLLIAGQSAGWYDLPTRYTLLCAANVLLVIAVGLFTGAQMEATDMAARRSLLQREQMGTLLQQTPIAFSAKGLDGRYLLASTAFETMHGLAEGGTLGLADHDLHTPEQLAQMIRRERTVMDRGHPMTFEYESESRTFVTSVFPMRDDDGNPTAICNATLEITEVRVAESKFKGLLDATPEAMFCVDTDGRIVLANTRALEIFRYQESGLVGAPIEQLVPAAHRSRHMAHRRSYLANPVPRAMGEGLRLSAVRGDGTEFPVEISLATVDGESGPMVFAAVQDITERLVHARTNAQLAAIIDASTDAIVSKDLNGLILTWNPGAERLYGYTAAEMIGRDVTVLLPADRPAEERNMLARVRRGELIRHHETQRVRHDGQTIYVSLSMGPLRDPAGVIIGASTISHDITAAVEAEQRLRQEREQFQMIMAAASDPFISMDSRGRITEFNGQAERLSGWQREEVIGLPVLDMILPVRYADSLDRVLDGRWDWLLDRPTEIFALRCDGVEVPIELTLWRTRRDGRATFHAFGRDVTARRQTEIALEQARDQAIEMARLKSQFLASMSHEIRTPMNGVIGLSGLLLDTTLDDTQHRYAEGIRNAGLGLLSVINDILDFSKLEAGKVLPERIDFEVWRLLDEVVALVADTTGGRDLTVVARCDSRLSQPVSGDAGKLRQVLLNLLGNAVKFTEQGRIDVTATPVADAAGPEVPVRFAVTDTGIGIDQDEQRRLFEPFTQADASTTRRFGGTGLGLAICQELVAVMGGAITVSSRPGQGSTFAFTVPLAPPQDAAALHHPVLEGLRILVVTADGDERRELLDKLGAWSMAADTAENGDAGARLLIRAAAAGRPFDLALCDTGMAATVACAQVTPPPKIVLLTTAGSAAPDGSGPALTTPVRQSQLYDLLVDIVAPATEHALDDMPASLEKQGHVLLVEDNAINQTVALGILARLGYSADVAPDGRVAVSMATAHDYLAIFMDCLMPEMDGYTATAEIRRREPSGRHVPIIAMTAGALPEDRARCLDAGMDDHVAKPVMPQDIADALHRCAATGVPAPEPPARRQIEQRLDLLRAAAPDLDDAALTGLLQRLTAQVPNLVDDAFHALAMDDATALRNAAHQLKGAAGNLGAQDLADVADRVEQAARAGDMDTAVVAVTALRTAANLTLEAVQAITTDLSRNPAIR</sequence>
<name>A0A1I2L927_9ACTN</name>
<dbReference type="SMART" id="SM00387">
    <property type="entry name" value="HATPase_c"/>
    <property type="match status" value="1"/>
</dbReference>
<feature type="domain" description="Response regulatory" evidence="14">
    <location>
        <begin position="1103"/>
        <end position="1220"/>
    </location>
</feature>
<feature type="domain" description="PAC" evidence="16">
    <location>
        <begin position="543"/>
        <end position="595"/>
    </location>
</feature>
<dbReference type="PROSITE" id="PS50113">
    <property type="entry name" value="PAC"/>
    <property type="match status" value="1"/>
</dbReference>
<dbReference type="CDD" id="cd00088">
    <property type="entry name" value="HPT"/>
    <property type="match status" value="1"/>
</dbReference>
<dbReference type="PRINTS" id="PR00344">
    <property type="entry name" value="BCTRLSENSOR"/>
</dbReference>
<evidence type="ECO:0000259" key="16">
    <source>
        <dbReference type="PROSITE" id="PS50113"/>
    </source>
</evidence>
<dbReference type="InterPro" id="IPR003661">
    <property type="entry name" value="HisK_dim/P_dom"/>
</dbReference>
<dbReference type="PANTHER" id="PTHR45339">
    <property type="entry name" value="HYBRID SIGNAL TRANSDUCTION HISTIDINE KINASE J"/>
    <property type="match status" value="1"/>
</dbReference>
<comment type="subcellular location">
    <subcellularLocation>
        <location evidence="2">Cell membrane</location>
    </subcellularLocation>
</comment>
<evidence type="ECO:0000256" key="11">
    <source>
        <dbReference type="PROSITE-ProRule" id="PRU00169"/>
    </source>
</evidence>
<comment type="catalytic activity">
    <reaction evidence="1">
        <text>ATP + protein L-histidine = ADP + protein N-phospho-L-histidine.</text>
        <dbReference type="EC" id="2.7.13.3"/>
    </reaction>
</comment>
<evidence type="ECO:0000313" key="18">
    <source>
        <dbReference type="EMBL" id="SFF74969.1"/>
    </source>
</evidence>
<dbReference type="Pfam" id="PF02518">
    <property type="entry name" value="HATPase_c"/>
    <property type="match status" value="1"/>
</dbReference>
<dbReference type="InterPro" id="IPR005467">
    <property type="entry name" value="His_kinase_dom"/>
</dbReference>
<dbReference type="Pfam" id="PF13426">
    <property type="entry name" value="PAS_9"/>
    <property type="match status" value="2"/>
</dbReference>
<dbReference type="Gene3D" id="1.10.287.130">
    <property type="match status" value="1"/>
</dbReference>
<evidence type="ECO:0000256" key="1">
    <source>
        <dbReference type="ARBA" id="ARBA00000085"/>
    </source>
</evidence>
<dbReference type="SMART" id="SM00091">
    <property type="entry name" value="PAS"/>
    <property type="match status" value="4"/>
</dbReference>
<dbReference type="Pfam" id="PF01627">
    <property type="entry name" value="Hpt"/>
    <property type="match status" value="1"/>
</dbReference>
<dbReference type="SMART" id="SM00073">
    <property type="entry name" value="HPT"/>
    <property type="match status" value="1"/>
</dbReference>
<keyword evidence="7" id="KW-0418">Kinase</keyword>
<dbReference type="InterPro" id="IPR036641">
    <property type="entry name" value="HPT_dom_sf"/>
</dbReference>
<dbReference type="PANTHER" id="PTHR45339:SF5">
    <property type="entry name" value="HISTIDINE KINASE"/>
    <property type="match status" value="1"/>
</dbReference>
<dbReference type="PROSITE" id="PS50110">
    <property type="entry name" value="RESPONSE_REGULATORY"/>
    <property type="match status" value="1"/>
</dbReference>
<dbReference type="Pfam" id="PF00989">
    <property type="entry name" value="PAS"/>
    <property type="match status" value="1"/>
</dbReference>
<dbReference type="Pfam" id="PF00512">
    <property type="entry name" value="HisKA"/>
    <property type="match status" value="1"/>
</dbReference>
<keyword evidence="12" id="KW-1133">Transmembrane helix</keyword>
<feature type="transmembrane region" description="Helical" evidence="12">
    <location>
        <begin position="167"/>
        <end position="191"/>
    </location>
</feature>
<gene>
    <name evidence="18" type="ORF">SAMN05421541_12087</name>
</gene>
<keyword evidence="5" id="KW-0808">Transferase</keyword>
<dbReference type="GO" id="GO:0005524">
    <property type="term" value="F:ATP binding"/>
    <property type="evidence" value="ECO:0007669"/>
    <property type="project" value="UniProtKB-KW"/>
</dbReference>
<dbReference type="InterPro" id="IPR000014">
    <property type="entry name" value="PAS"/>
</dbReference>
<evidence type="ECO:0000259" key="14">
    <source>
        <dbReference type="PROSITE" id="PS50110"/>
    </source>
</evidence>
<dbReference type="Gene3D" id="3.30.565.10">
    <property type="entry name" value="Histidine kinase-like ATPase, C-terminal domain"/>
    <property type="match status" value="1"/>
</dbReference>
<dbReference type="InterPro" id="IPR003594">
    <property type="entry name" value="HATPase_dom"/>
</dbReference>
<feature type="domain" description="PAS" evidence="15">
    <location>
        <begin position="346"/>
        <end position="390"/>
    </location>
</feature>
<evidence type="ECO:0000256" key="5">
    <source>
        <dbReference type="ARBA" id="ARBA00022679"/>
    </source>
</evidence>
<evidence type="ECO:0000259" key="17">
    <source>
        <dbReference type="PROSITE" id="PS50894"/>
    </source>
</evidence>
<dbReference type="EC" id="2.7.13.3" evidence="3"/>
<evidence type="ECO:0000256" key="7">
    <source>
        <dbReference type="ARBA" id="ARBA00022777"/>
    </source>
</evidence>
<feature type="modified residue" description="4-aspartylphosphate" evidence="11">
    <location>
        <position position="1152"/>
    </location>
</feature>
<dbReference type="InterPro" id="IPR036890">
    <property type="entry name" value="HATPase_C_sf"/>
</dbReference>
<feature type="domain" description="PAS" evidence="15">
    <location>
        <begin position="596"/>
        <end position="649"/>
    </location>
</feature>
<dbReference type="SUPFAM" id="SSF55785">
    <property type="entry name" value="PYP-like sensor domain (PAS domain)"/>
    <property type="match status" value="4"/>
</dbReference>
<keyword evidence="4 11" id="KW-0597">Phosphoprotein</keyword>
<feature type="modified residue" description="Phosphohistidine" evidence="10">
    <location>
        <position position="1289"/>
    </location>
</feature>
<keyword evidence="9" id="KW-0902">Two-component regulatory system</keyword>
<evidence type="ECO:0000313" key="19">
    <source>
        <dbReference type="Proteomes" id="UP000199645"/>
    </source>
</evidence>
<dbReference type="Gene3D" id="3.30.450.20">
    <property type="entry name" value="PAS domain"/>
    <property type="match status" value="4"/>
</dbReference>
<dbReference type="CDD" id="cd00130">
    <property type="entry name" value="PAS"/>
    <property type="match status" value="3"/>
</dbReference>
<dbReference type="Proteomes" id="UP000199645">
    <property type="component" value="Unassembled WGS sequence"/>
</dbReference>
<dbReference type="InterPro" id="IPR013656">
    <property type="entry name" value="PAS_4"/>
</dbReference>
<dbReference type="InterPro" id="IPR004358">
    <property type="entry name" value="Sig_transdc_His_kin-like_C"/>
</dbReference>
<dbReference type="Gene3D" id="3.40.50.2300">
    <property type="match status" value="1"/>
</dbReference>
<dbReference type="InterPro" id="IPR008207">
    <property type="entry name" value="Sig_transdc_His_kin_Hpt_dom"/>
</dbReference>
<proteinExistence type="predicted"/>
<dbReference type="SUPFAM" id="SSF52172">
    <property type="entry name" value="CheY-like"/>
    <property type="match status" value="2"/>
</dbReference>
<evidence type="ECO:0000259" key="15">
    <source>
        <dbReference type="PROSITE" id="PS50112"/>
    </source>
</evidence>
<dbReference type="STRING" id="35752.SAMN05421541_12087"/>
<evidence type="ECO:0000256" key="10">
    <source>
        <dbReference type="PROSITE-ProRule" id="PRU00110"/>
    </source>
</evidence>
<dbReference type="GO" id="GO:0005886">
    <property type="term" value="C:plasma membrane"/>
    <property type="evidence" value="ECO:0007669"/>
    <property type="project" value="UniProtKB-SubCell"/>
</dbReference>
<dbReference type="SUPFAM" id="SSF47384">
    <property type="entry name" value="Homodimeric domain of signal transducing histidine kinase"/>
    <property type="match status" value="1"/>
</dbReference>
<dbReference type="InterPro" id="IPR011006">
    <property type="entry name" value="CheY-like_superfamily"/>
</dbReference>
<dbReference type="GO" id="GO:0000155">
    <property type="term" value="F:phosphorelay sensor kinase activity"/>
    <property type="evidence" value="ECO:0007669"/>
    <property type="project" value="InterPro"/>
</dbReference>
<evidence type="ECO:0000256" key="6">
    <source>
        <dbReference type="ARBA" id="ARBA00022741"/>
    </source>
</evidence>
<dbReference type="CDD" id="cd16922">
    <property type="entry name" value="HATPase_EvgS-ArcB-TorS-like"/>
    <property type="match status" value="1"/>
</dbReference>
<dbReference type="EMBL" id="FONV01000020">
    <property type="protein sequence ID" value="SFF74969.1"/>
    <property type="molecule type" value="Genomic_DNA"/>
</dbReference>
<evidence type="ECO:0000256" key="2">
    <source>
        <dbReference type="ARBA" id="ARBA00004236"/>
    </source>
</evidence>
<keyword evidence="6" id="KW-0547">Nucleotide-binding</keyword>
<dbReference type="SUPFAM" id="SSF55874">
    <property type="entry name" value="ATPase domain of HSP90 chaperone/DNA topoisomerase II/histidine kinase"/>
    <property type="match status" value="1"/>
</dbReference>
<keyword evidence="12" id="KW-0812">Transmembrane</keyword>
<dbReference type="CDD" id="cd00082">
    <property type="entry name" value="HisKA"/>
    <property type="match status" value="1"/>
</dbReference>
<keyword evidence="19" id="KW-1185">Reference proteome</keyword>
<dbReference type="CDD" id="cd17546">
    <property type="entry name" value="REC_hyHK_CKI1_RcsC-like"/>
    <property type="match status" value="1"/>
</dbReference>
<keyword evidence="8" id="KW-0067">ATP-binding</keyword>
<dbReference type="SMART" id="SM00448">
    <property type="entry name" value="REC"/>
    <property type="match status" value="1"/>
</dbReference>
<reference evidence="18 19" key="1">
    <citation type="submission" date="2016-10" db="EMBL/GenBank/DDBJ databases">
        <authorList>
            <person name="de Groot N.N."/>
        </authorList>
    </citation>
    <scope>NUCLEOTIDE SEQUENCE [LARGE SCALE GENOMIC DNA]</scope>
    <source>
        <strain evidence="18 19">DSM 43019</strain>
    </source>
</reference>
<dbReference type="SMART" id="SM00388">
    <property type="entry name" value="HisKA"/>
    <property type="match status" value="1"/>
</dbReference>
<evidence type="ECO:0000256" key="8">
    <source>
        <dbReference type="ARBA" id="ARBA00022840"/>
    </source>
</evidence>
<dbReference type="InterPro" id="IPR013767">
    <property type="entry name" value="PAS_fold"/>
</dbReference>
<dbReference type="InterPro" id="IPR001789">
    <property type="entry name" value="Sig_transdc_resp-reg_receiver"/>
</dbReference>
<dbReference type="FunFam" id="1.10.287.130:FF:000002">
    <property type="entry name" value="Two-component osmosensing histidine kinase"/>
    <property type="match status" value="1"/>
</dbReference>
<dbReference type="OrthoDB" id="340764at2"/>
<dbReference type="GO" id="GO:0006355">
    <property type="term" value="P:regulation of DNA-templated transcription"/>
    <property type="evidence" value="ECO:0007669"/>
    <property type="project" value="InterPro"/>
</dbReference>
<feature type="transmembrane region" description="Helical" evidence="12">
    <location>
        <begin position="197"/>
        <end position="217"/>
    </location>
</feature>
<dbReference type="SUPFAM" id="SSF47226">
    <property type="entry name" value="Histidine-containing phosphotransfer domain, HPT domain"/>
    <property type="match status" value="1"/>
</dbReference>
<dbReference type="InterPro" id="IPR000700">
    <property type="entry name" value="PAS-assoc_C"/>
</dbReference>
<evidence type="ECO:0000256" key="3">
    <source>
        <dbReference type="ARBA" id="ARBA00012438"/>
    </source>
</evidence>
<protein>
    <recommendedName>
        <fullName evidence="3">histidine kinase</fullName>
        <ecNumber evidence="3">2.7.13.3</ecNumber>
    </recommendedName>
</protein>
<dbReference type="NCBIfam" id="TIGR00229">
    <property type="entry name" value="sensory_box"/>
    <property type="match status" value="4"/>
</dbReference>
<dbReference type="InterPro" id="IPR035965">
    <property type="entry name" value="PAS-like_dom_sf"/>
</dbReference>
<dbReference type="PROSITE" id="PS50109">
    <property type="entry name" value="HIS_KIN"/>
    <property type="match status" value="1"/>
</dbReference>
<feature type="domain" description="PAS" evidence="15">
    <location>
        <begin position="470"/>
        <end position="540"/>
    </location>
</feature>